<dbReference type="GO" id="GO:0005739">
    <property type="term" value="C:mitochondrion"/>
    <property type="evidence" value="ECO:0007669"/>
    <property type="project" value="UniProtKB-SubCell"/>
</dbReference>
<dbReference type="InterPro" id="IPR038538">
    <property type="entry name" value="MTERF_sf"/>
</dbReference>
<evidence type="ECO:0000256" key="4">
    <source>
        <dbReference type="ARBA" id="ARBA00023015"/>
    </source>
</evidence>
<dbReference type="OrthoDB" id="637682at2759"/>
<name>A0A8J4Y3X3_CHIOP</name>
<dbReference type="Gene3D" id="1.25.70.10">
    <property type="entry name" value="Transcription termination factor 3, mitochondrial"/>
    <property type="match status" value="1"/>
</dbReference>
<evidence type="ECO:0000256" key="7">
    <source>
        <dbReference type="ARBA" id="ARBA00071275"/>
    </source>
</evidence>
<dbReference type="InterPro" id="IPR003690">
    <property type="entry name" value="MTERF"/>
</dbReference>
<evidence type="ECO:0000256" key="3">
    <source>
        <dbReference type="ARBA" id="ARBA00022946"/>
    </source>
</evidence>
<comment type="subcellular location">
    <subcellularLocation>
        <location evidence="1">Mitochondrion</location>
    </subcellularLocation>
</comment>
<keyword evidence="9" id="KW-1185">Reference proteome</keyword>
<dbReference type="AlphaFoldDB" id="A0A8J4Y3X3"/>
<dbReference type="SMART" id="SM00733">
    <property type="entry name" value="Mterf"/>
    <property type="match status" value="4"/>
</dbReference>
<evidence type="ECO:0000313" key="8">
    <source>
        <dbReference type="EMBL" id="KAG0717104.1"/>
    </source>
</evidence>
<evidence type="ECO:0000256" key="5">
    <source>
        <dbReference type="ARBA" id="ARBA00023128"/>
    </source>
</evidence>
<dbReference type="PANTHER" id="PTHR13068:SF112">
    <property type="entry name" value="TRANSCRIPTION TERMINATION FACTOR 3, MITOCHONDRIAL"/>
    <property type="match status" value="1"/>
</dbReference>
<keyword evidence="3" id="KW-0809">Transit peptide</keyword>
<evidence type="ECO:0000256" key="6">
    <source>
        <dbReference type="ARBA" id="ARBA00023163"/>
    </source>
</evidence>
<dbReference type="GO" id="GO:0006355">
    <property type="term" value="P:regulation of DNA-templated transcription"/>
    <property type="evidence" value="ECO:0007669"/>
    <property type="project" value="UniProtKB-ARBA"/>
</dbReference>
<dbReference type="Proteomes" id="UP000770661">
    <property type="component" value="Unassembled WGS sequence"/>
</dbReference>
<protein>
    <recommendedName>
        <fullName evidence="7">Transcription termination factor 3, mitochondrial</fullName>
    </recommendedName>
</protein>
<comment type="caution">
    <text evidence="8">The sequence shown here is derived from an EMBL/GenBank/DDBJ whole genome shotgun (WGS) entry which is preliminary data.</text>
</comment>
<accession>A0A8J4Y3X3</accession>
<keyword evidence="5" id="KW-0496">Mitochondrion</keyword>
<comment type="similarity">
    <text evidence="2">Belongs to the mTERF family.</text>
</comment>
<dbReference type="PANTHER" id="PTHR13068">
    <property type="entry name" value="CGI-12 PROTEIN-RELATED"/>
    <property type="match status" value="1"/>
</dbReference>
<keyword evidence="6" id="KW-0804">Transcription</keyword>
<evidence type="ECO:0000256" key="1">
    <source>
        <dbReference type="ARBA" id="ARBA00004173"/>
    </source>
</evidence>
<dbReference type="Pfam" id="PF02536">
    <property type="entry name" value="mTERF"/>
    <property type="match status" value="1"/>
</dbReference>
<organism evidence="8 9">
    <name type="scientific">Chionoecetes opilio</name>
    <name type="common">Atlantic snow crab</name>
    <name type="synonym">Cancer opilio</name>
    <dbReference type="NCBI Taxonomy" id="41210"/>
    <lineage>
        <taxon>Eukaryota</taxon>
        <taxon>Metazoa</taxon>
        <taxon>Ecdysozoa</taxon>
        <taxon>Arthropoda</taxon>
        <taxon>Crustacea</taxon>
        <taxon>Multicrustacea</taxon>
        <taxon>Malacostraca</taxon>
        <taxon>Eumalacostraca</taxon>
        <taxon>Eucarida</taxon>
        <taxon>Decapoda</taxon>
        <taxon>Pleocyemata</taxon>
        <taxon>Brachyura</taxon>
        <taxon>Eubrachyura</taxon>
        <taxon>Majoidea</taxon>
        <taxon>Majidae</taxon>
        <taxon>Chionoecetes</taxon>
    </lineage>
</organism>
<dbReference type="FunFam" id="1.25.70.10:FF:000002">
    <property type="entry name" value="transcription termination factor 3, mitochondrial"/>
    <property type="match status" value="1"/>
</dbReference>
<sequence>MALLLCRPTLADPWVALQTPAWPSKSSSTPVPSYRSQQANCSSAQDLTCSLRGPIKLPTTTTKEEGRAAEANTYAIPWGEATDSYLDEQEIAAMNHTLNVLLRVAKSPVKYSPALWRQISTSVFVVKHEHNFLTTIHERDIDKCYYKNAVRYYSFKGNNDTKHVRNRHALMHLRDLSSPAPGGELSENELKGSVEVVKDVPQVIYEEENWIDEIQWTRSQKSESVLLPPSDVSDIDVLAPELRPSFNLAAYVNKSYTLQQLMKLGVDLSIWDGRANVSSFILPLDFERHIKQYIVFLHDVGVGADNLGQWLTVNPYILKEKIENLQARISYLETMSFSSEQIARVISKNPYWLLFSTVDIDSRLGFFQQSFELTDKEVRYLTTKQPRLITYSLHSLKRTSFAVLEEMGFEKSEVKSLLLGKPKIWKAGGVSLLRRFDFAHNHMGLPHTQLVQFPEVLLTRDYKLKERHGFLKHLGRDQYDPCEPNYVSPKALVSGTDAEFCTNLAKSSVQAYNDFLKTL</sequence>
<keyword evidence="4" id="KW-0805">Transcription regulation</keyword>
<evidence type="ECO:0000256" key="2">
    <source>
        <dbReference type="ARBA" id="ARBA00007692"/>
    </source>
</evidence>
<reference evidence="8" key="1">
    <citation type="submission" date="2020-07" db="EMBL/GenBank/DDBJ databases">
        <title>The High-quality genome of the commercially important snow crab, Chionoecetes opilio.</title>
        <authorList>
            <person name="Jeong J.-H."/>
            <person name="Ryu S."/>
        </authorList>
    </citation>
    <scope>NUCLEOTIDE SEQUENCE</scope>
    <source>
        <strain evidence="8">MADBK_172401_WGS</strain>
        <tissue evidence="8">Digestive gland</tissue>
    </source>
</reference>
<gene>
    <name evidence="8" type="primary">mTerf3</name>
    <name evidence="8" type="ORF">GWK47_008246</name>
</gene>
<dbReference type="EMBL" id="JACEEZ010018170">
    <property type="protein sequence ID" value="KAG0717104.1"/>
    <property type="molecule type" value="Genomic_DNA"/>
</dbReference>
<dbReference type="GO" id="GO:0006390">
    <property type="term" value="P:mitochondrial transcription"/>
    <property type="evidence" value="ECO:0007669"/>
    <property type="project" value="TreeGrafter"/>
</dbReference>
<dbReference type="GO" id="GO:0061668">
    <property type="term" value="P:mitochondrial ribosome assembly"/>
    <property type="evidence" value="ECO:0007669"/>
    <property type="project" value="TreeGrafter"/>
</dbReference>
<proteinExistence type="inferred from homology"/>
<evidence type="ECO:0000313" key="9">
    <source>
        <dbReference type="Proteomes" id="UP000770661"/>
    </source>
</evidence>
<dbReference type="GO" id="GO:0003676">
    <property type="term" value="F:nucleic acid binding"/>
    <property type="evidence" value="ECO:0007669"/>
    <property type="project" value="InterPro"/>
</dbReference>